<evidence type="ECO:0000259" key="3">
    <source>
        <dbReference type="Pfam" id="PF02541"/>
    </source>
</evidence>
<dbReference type="CDD" id="cd24056">
    <property type="entry name" value="ASKHA_NBD_MtPPX1-like"/>
    <property type="match status" value="1"/>
</dbReference>
<dbReference type="InterPro" id="IPR050273">
    <property type="entry name" value="GppA/Ppx_hydrolase"/>
</dbReference>
<dbReference type="eggNOG" id="COG0248">
    <property type="taxonomic scope" value="Bacteria"/>
</dbReference>
<comment type="similarity">
    <text evidence="1">Belongs to the GppA/Ppx family.</text>
</comment>
<feature type="domain" description="Ppx/GppA phosphatase N-terminal" evidence="3">
    <location>
        <begin position="26"/>
        <end position="305"/>
    </location>
</feature>
<dbReference type="AlphaFoldDB" id="A0A0L8LBH2"/>
<organism evidence="4 5">
    <name type="scientific">Streptomyces resistomycificus</name>
    <dbReference type="NCBI Taxonomy" id="67356"/>
    <lineage>
        <taxon>Bacteria</taxon>
        <taxon>Bacillati</taxon>
        <taxon>Actinomycetota</taxon>
        <taxon>Actinomycetes</taxon>
        <taxon>Kitasatosporales</taxon>
        <taxon>Streptomycetaceae</taxon>
        <taxon>Streptomyces</taxon>
        <taxon>Streptomyces aurantiacus group</taxon>
    </lineage>
</organism>
<keyword evidence="2" id="KW-0378">Hydrolase</keyword>
<dbReference type="GO" id="GO:0016462">
    <property type="term" value="F:pyrophosphatase activity"/>
    <property type="evidence" value="ECO:0007669"/>
    <property type="project" value="TreeGrafter"/>
</dbReference>
<dbReference type="PANTHER" id="PTHR30005:SF0">
    <property type="entry name" value="RETROGRADE REGULATION PROTEIN 2"/>
    <property type="match status" value="1"/>
</dbReference>
<name>A0A0L8LBH2_9ACTN</name>
<dbReference type="FunFam" id="3.30.420.40:FF:000138">
    <property type="entry name" value="Exopolyphosphatase 1"/>
    <property type="match status" value="1"/>
</dbReference>
<dbReference type="InterPro" id="IPR043129">
    <property type="entry name" value="ATPase_NBD"/>
</dbReference>
<accession>A0A0L8LBH2</accession>
<dbReference type="STRING" id="67356.AQJ84_14625"/>
<proteinExistence type="inferred from homology"/>
<dbReference type="Gene3D" id="3.30.420.150">
    <property type="entry name" value="Exopolyphosphatase. Domain 2"/>
    <property type="match status" value="1"/>
</dbReference>
<reference evidence="5" key="1">
    <citation type="submission" date="2015-07" db="EMBL/GenBank/DDBJ databases">
        <authorList>
            <person name="Ju K.-S."/>
            <person name="Doroghazi J.R."/>
            <person name="Metcalf W.W."/>
        </authorList>
    </citation>
    <scope>NUCLEOTIDE SEQUENCE [LARGE SCALE GENOMIC DNA]</scope>
    <source>
        <strain evidence="5">NRRL 2290</strain>
    </source>
</reference>
<evidence type="ECO:0000256" key="2">
    <source>
        <dbReference type="ARBA" id="ARBA00022801"/>
    </source>
</evidence>
<evidence type="ECO:0000313" key="5">
    <source>
        <dbReference type="Proteomes" id="UP000037251"/>
    </source>
</evidence>
<dbReference type="InterPro" id="IPR003695">
    <property type="entry name" value="Ppx_GppA_N"/>
</dbReference>
<dbReference type="OrthoDB" id="9793035at2"/>
<dbReference type="FunFam" id="3.30.420.150:FF:000006">
    <property type="entry name" value="Ppx/GppA family phosphatase"/>
    <property type="match status" value="1"/>
</dbReference>
<comment type="caution">
    <text evidence="4">The sequence shown here is derived from an EMBL/GenBank/DDBJ whole genome shotgun (WGS) entry which is preliminary data.</text>
</comment>
<dbReference type="PATRIC" id="fig|67356.5.peg.3322"/>
<sequence>MRLGVLDVGSNTVHLLVVDAHPGACPLPAHSHKAELRLAQLLDEAGAIGSDGVDKLVGVIRDALQAAEDKGVEDLLPFATSAVREATNADEVLARVQSETGVDLQVLTGPEEARLTFLAARRWFGWSAGKLLVLDIGGGSLEIAYGMDEEPDAAVSLPLGAGRLTAGWLPGDPPDPENIRALRRHVRAEIARTVGEFTRLGAPDHVVATSKTFKQLARLAGAARSAEGQYVQRELKRESLEAWVPQLADMTTAERAALPGVSEGRAGQLLAGAMVAEGVMDLFGVESVEICPWALREGVILRRLDHMGSA</sequence>
<dbReference type="PANTHER" id="PTHR30005">
    <property type="entry name" value="EXOPOLYPHOSPHATASE"/>
    <property type="match status" value="1"/>
</dbReference>
<dbReference type="Pfam" id="PF02541">
    <property type="entry name" value="Ppx-GppA"/>
    <property type="match status" value="1"/>
</dbReference>
<evidence type="ECO:0000313" key="4">
    <source>
        <dbReference type="EMBL" id="KOG35477.1"/>
    </source>
</evidence>
<dbReference type="Gene3D" id="3.30.420.40">
    <property type="match status" value="1"/>
</dbReference>
<dbReference type="Proteomes" id="UP000037251">
    <property type="component" value="Unassembled WGS sequence"/>
</dbReference>
<evidence type="ECO:0000256" key="1">
    <source>
        <dbReference type="ARBA" id="ARBA00007125"/>
    </source>
</evidence>
<protein>
    <submittedName>
        <fullName evidence="4">Exopolyphosphatase</fullName>
    </submittedName>
</protein>
<gene>
    <name evidence="4" type="ORF">ADK37_15515</name>
</gene>
<dbReference type="RefSeq" id="WP_053191337.1">
    <property type="nucleotide sequence ID" value="NZ_KQ948991.1"/>
</dbReference>
<dbReference type="EMBL" id="LGUS01000157">
    <property type="protein sequence ID" value="KOG35477.1"/>
    <property type="molecule type" value="Genomic_DNA"/>
</dbReference>
<dbReference type="SUPFAM" id="SSF53067">
    <property type="entry name" value="Actin-like ATPase domain"/>
    <property type="match status" value="2"/>
</dbReference>
<keyword evidence="5" id="KW-1185">Reference proteome</keyword>